<evidence type="ECO:0000313" key="5">
    <source>
        <dbReference type="EMBL" id="EAZ63980.2"/>
    </source>
</evidence>
<evidence type="ECO:0000256" key="4">
    <source>
        <dbReference type="SAM" id="MobiDB-lite"/>
    </source>
</evidence>
<feature type="repeat" description="WD" evidence="3">
    <location>
        <begin position="298"/>
        <end position="340"/>
    </location>
</feature>
<sequence>RRRSSSGARFIDNDVASLFDGDTDSDREEHKDDSDSSSTSNLSLRHSISSMEKGRTQSGAASPLDLGHFNEKVEFPSIDTQQDSISLDIQNNEDPPWVGITYESLVTPKYIRTSKRNKSSPKVLNNLFLAQELNTNEENLLKASGKVLDTDSNSNITLSDEEETAETEMSGFETNDENVKSNQSEIFVMEFSRDGMYLAAAGRDSVIKVWKVISSPLGRLEYKNAESERVQTKKKKTNRDDVIYESAPVFHRKPIRVFKGHSKSVLSLDWSKNNFLISGSMDRTVKLWHVDRDECLQTFQHEDFVTSVRFHPNDDRFFLSGSLDNQARLWSILENNVAFNKNLGDDVLITALAFTPDGDHCVVGGFNGSVFMMETKGLFVINRFEIKERTLAHPFQRNGNKITGVKIFANRFKKDTGAKTPLDKWTYLITTNDSKIRLVSSGRKLVTRFKGLTNNSSSIVASTSDDSRYIISGSEDHWCYVWENNNIVINKKLKSVIKDIVVEGKSQLSELSHKNKRYAKFMQDNKFIKKVLEDDDYDFISNENSSYTSFHAHHSKVNVALFAPENTKKLLNLSDDIIYDLVKRGEKCKFNHSSDTKCLTFDSNNDSRESDEGNIIVTTDQYGLIRVFRQDSAYRIRKKFISLYKEGKVK</sequence>
<dbReference type="InterPro" id="IPR015943">
    <property type="entry name" value="WD40/YVTN_repeat-like_dom_sf"/>
</dbReference>
<evidence type="ECO:0000313" key="6">
    <source>
        <dbReference type="Proteomes" id="UP000002258"/>
    </source>
</evidence>
<dbReference type="GeneID" id="4851490"/>
<keyword evidence="1 3" id="KW-0853">WD repeat</keyword>
<dbReference type="PANTHER" id="PTHR14221">
    <property type="entry name" value="WD REPEAT DOMAIN 44"/>
    <property type="match status" value="1"/>
</dbReference>
<dbReference type="InParanoid" id="A3GGU1"/>
<keyword evidence="2" id="KW-0677">Repeat</keyword>
<comment type="caution">
    <text evidence="5">The sequence shown here is derived from an EMBL/GenBank/DDBJ whole genome shotgun (WGS) entry which is preliminary data.</text>
</comment>
<reference evidence="5 6" key="1">
    <citation type="journal article" date="2007" name="Nat. Biotechnol.">
        <title>Genome sequence of the lignocellulose-bioconverting and xylose-fermenting yeast Pichia stipitis.</title>
        <authorList>
            <person name="Jeffries T.W."/>
            <person name="Grigoriev I.V."/>
            <person name="Grimwood J."/>
            <person name="Laplaza J.M."/>
            <person name="Aerts A."/>
            <person name="Salamov A."/>
            <person name="Schmutz J."/>
            <person name="Lindquist E."/>
            <person name="Dehal P."/>
            <person name="Shapiro H."/>
            <person name="Jin Y.S."/>
            <person name="Passoth V."/>
            <person name="Richardson P.M."/>
        </authorList>
    </citation>
    <scope>NUCLEOTIDE SEQUENCE [LARGE SCALE GENOMIC DNA]</scope>
    <source>
        <strain evidence="6">ATCC 58785 / CBS 6054 / NBRC 10063 / NRRL Y-11545</strain>
    </source>
</reference>
<dbReference type="InterPro" id="IPR020472">
    <property type="entry name" value="WD40_PAC1"/>
</dbReference>
<dbReference type="Proteomes" id="UP000002258">
    <property type="component" value="Chromosome 1"/>
</dbReference>
<dbReference type="Pfam" id="PF00400">
    <property type="entry name" value="WD40"/>
    <property type="match status" value="5"/>
</dbReference>
<dbReference type="HOGENOM" id="CLU_421873_0_0_1"/>
<organism evidence="5 6">
    <name type="scientific">Scheffersomyces stipitis (strain ATCC 58785 / CBS 6054 / NBRC 10063 / NRRL Y-11545)</name>
    <name type="common">Yeast</name>
    <name type="synonym">Pichia stipitis</name>
    <dbReference type="NCBI Taxonomy" id="322104"/>
    <lineage>
        <taxon>Eukaryota</taxon>
        <taxon>Fungi</taxon>
        <taxon>Dikarya</taxon>
        <taxon>Ascomycota</taxon>
        <taxon>Saccharomycotina</taxon>
        <taxon>Pichiomycetes</taxon>
        <taxon>Debaryomycetaceae</taxon>
        <taxon>Scheffersomyces</taxon>
    </lineage>
</organism>
<proteinExistence type="predicted"/>
<dbReference type="eggNOG" id="KOG0283">
    <property type="taxonomic scope" value="Eukaryota"/>
</dbReference>
<evidence type="ECO:0000256" key="3">
    <source>
        <dbReference type="PROSITE-ProRule" id="PRU00221"/>
    </source>
</evidence>
<name>A3GGU1_PICST</name>
<dbReference type="FunCoup" id="A3GGU1">
    <property type="interactions" value="62"/>
</dbReference>
<feature type="compositionally biased region" description="Low complexity" evidence="4">
    <location>
        <begin position="36"/>
        <end position="50"/>
    </location>
</feature>
<dbReference type="Gene3D" id="2.130.10.10">
    <property type="entry name" value="YVTN repeat-like/Quinoprotein amine dehydrogenase"/>
    <property type="match status" value="2"/>
</dbReference>
<dbReference type="InterPro" id="IPR001680">
    <property type="entry name" value="WD40_rpt"/>
</dbReference>
<feature type="repeat" description="WD" evidence="3">
    <location>
        <begin position="179"/>
        <end position="212"/>
    </location>
</feature>
<dbReference type="SUPFAM" id="SSF50978">
    <property type="entry name" value="WD40 repeat-like"/>
    <property type="match status" value="1"/>
</dbReference>
<feature type="region of interest" description="Disordered" evidence="4">
    <location>
        <begin position="1"/>
        <end position="64"/>
    </location>
</feature>
<dbReference type="PRINTS" id="PR00320">
    <property type="entry name" value="GPROTEINBRPT"/>
</dbReference>
<protein>
    <recommendedName>
        <fullName evidence="7">WD40 repeat-like protein</fullName>
    </recommendedName>
</protein>
<feature type="non-terminal residue" evidence="5">
    <location>
        <position position="650"/>
    </location>
</feature>
<evidence type="ECO:0000256" key="2">
    <source>
        <dbReference type="ARBA" id="ARBA00022737"/>
    </source>
</evidence>
<dbReference type="OrthoDB" id="1932312at2759"/>
<feature type="non-terminal residue" evidence="5">
    <location>
        <position position="1"/>
    </location>
</feature>
<dbReference type="PROSITE" id="PS50294">
    <property type="entry name" value="WD_REPEATS_REGION"/>
    <property type="match status" value="3"/>
</dbReference>
<dbReference type="EMBL" id="AAVQ01000001">
    <property type="protein sequence ID" value="EAZ63980.2"/>
    <property type="molecule type" value="Genomic_DNA"/>
</dbReference>
<keyword evidence="6" id="KW-1185">Reference proteome</keyword>
<dbReference type="PROSITE" id="PS50082">
    <property type="entry name" value="WD_REPEATS_2"/>
    <property type="match status" value="3"/>
</dbReference>
<accession>A3GGU1</accession>
<feature type="repeat" description="WD" evidence="3">
    <location>
        <begin position="258"/>
        <end position="298"/>
    </location>
</feature>
<dbReference type="RefSeq" id="XP_001388003.2">
    <property type="nucleotide sequence ID" value="XM_001387966.1"/>
</dbReference>
<evidence type="ECO:0008006" key="7">
    <source>
        <dbReference type="Google" id="ProtNLM"/>
    </source>
</evidence>
<gene>
    <name evidence="5" type="ORF">PICST_38176</name>
</gene>
<dbReference type="InterPro" id="IPR036322">
    <property type="entry name" value="WD40_repeat_dom_sf"/>
</dbReference>
<dbReference type="InterPro" id="IPR040324">
    <property type="entry name" value="WDR44/Dgr2"/>
</dbReference>
<dbReference type="SMART" id="SM00320">
    <property type="entry name" value="WD40"/>
    <property type="match status" value="6"/>
</dbReference>
<dbReference type="STRING" id="322104.A3GGU1"/>
<dbReference type="PANTHER" id="PTHR14221:SF0">
    <property type="entry name" value="WD REPEAT-CONTAINING PROTEIN 44"/>
    <property type="match status" value="1"/>
</dbReference>
<dbReference type="OMA" id="FHPNDDR"/>
<evidence type="ECO:0000256" key="1">
    <source>
        <dbReference type="ARBA" id="ARBA00022574"/>
    </source>
</evidence>
<dbReference type="AlphaFoldDB" id="A3GGU1"/>
<dbReference type="KEGG" id="pic:PICST_38176"/>